<evidence type="ECO:0000313" key="3">
    <source>
        <dbReference type="EMBL" id="KAK5102300.1"/>
    </source>
</evidence>
<dbReference type="InterPro" id="IPR039279">
    <property type="entry name" value="QRT3-like"/>
</dbReference>
<dbReference type="PANTHER" id="PTHR33928">
    <property type="entry name" value="POLYGALACTURONASE QRT3"/>
    <property type="match status" value="1"/>
</dbReference>
<feature type="chain" id="PRO_5045793104" description="Rhamnogalacturonase A/B/Epimerase-like pectate lyase domain-containing protein" evidence="1">
    <location>
        <begin position="26"/>
        <end position="819"/>
    </location>
</feature>
<keyword evidence="4" id="KW-1185">Reference proteome</keyword>
<accession>A0ABR0KQQ3</accession>
<dbReference type="SUPFAM" id="SSF51126">
    <property type="entry name" value="Pectin lyase-like"/>
    <property type="match status" value="2"/>
</dbReference>
<dbReference type="PANTHER" id="PTHR33928:SF2">
    <property type="entry name" value="PECTATE LYASE SUPERFAMILY PROTEIN DOMAIN-CONTAINING PROTEIN-RELATED"/>
    <property type="match status" value="1"/>
</dbReference>
<name>A0ABR0KQQ3_9EURO</name>
<proteinExistence type="predicted"/>
<dbReference type="EMBL" id="JAVRRG010000002">
    <property type="protein sequence ID" value="KAK5102300.1"/>
    <property type="molecule type" value="Genomic_DNA"/>
</dbReference>
<dbReference type="Pfam" id="PF12708">
    <property type="entry name" value="Pect-lyase_RHGA_epim"/>
    <property type="match status" value="2"/>
</dbReference>
<dbReference type="InterPro" id="IPR011050">
    <property type="entry name" value="Pectin_lyase_fold/virulence"/>
</dbReference>
<feature type="domain" description="Rhamnogalacturonase A/B/Epimerase-like pectate lyase" evidence="2">
    <location>
        <begin position="51"/>
        <end position="287"/>
    </location>
</feature>
<comment type="caution">
    <text evidence="3">The sequence shown here is derived from an EMBL/GenBank/DDBJ whole genome shotgun (WGS) entry which is preliminary data.</text>
</comment>
<dbReference type="Proteomes" id="UP001345013">
    <property type="component" value="Unassembled WGS sequence"/>
</dbReference>
<evidence type="ECO:0000313" key="4">
    <source>
        <dbReference type="Proteomes" id="UP001345013"/>
    </source>
</evidence>
<dbReference type="InterPro" id="IPR012334">
    <property type="entry name" value="Pectin_lyas_fold"/>
</dbReference>
<reference evidence="3 4" key="1">
    <citation type="submission" date="2023-08" db="EMBL/GenBank/DDBJ databases">
        <title>Black Yeasts Isolated from many extreme environments.</title>
        <authorList>
            <person name="Coleine C."/>
            <person name="Stajich J.E."/>
            <person name="Selbmann L."/>
        </authorList>
    </citation>
    <scope>NUCLEOTIDE SEQUENCE [LARGE SCALE GENOMIC DNA]</scope>
    <source>
        <strain evidence="3 4">CCFEE 5885</strain>
    </source>
</reference>
<keyword evidence="1" id="KW-0732">Signal</keyword>
<dbReference type="Gene3D" id="2.160.20.10">
    <property type="entry name" value="Single-stranded right-handed beta-helix, Pectin lyase-like"/>
    <property type="match status" value="2"/>
</dbReference>
<evidence type="ECO:0000259" key="2">
    <source>
        <dbReference type="Pfam" id="PF12708"/>
    </source>
</evidence>
<dbReference type="CDD" id="cd23668">
    <property type="entry name" value="GH55_beta13glucanase-like"/>
    <property type="match status" value="1"/>
</dbReference>
<sequence>MPRFSRSRILPTLALTLSSFSFAAAQSNWWLGQYNHIGKVAFQTDPNYKAFRNVLDYGCDATGVQDSTKCINDAIQDPGTRCGGGDNIVGTYCESSTITPALVYIPPGTYRVNKPLVMWYATQIVGDAVNPPTIKVDPSYTNDIGLAVFDSDIYIPDGSGAEWYANQNNFFRQLRNVIIDMTEAPVFASGIHWQVAQATHLNNIRINMRPKSEANNRQQGIYAENGSGGFMSDIFIDGGAIGATLGSQQFTSINLQISNARTGIQMVFDWVWLFVNLQITGCDVGLDMTSGGFSNQAVGSIIVTDSSISATQGILTPYAPGYSSPQSAGSLVLENVDFTGSSQAVAAAGGTASRTILAGNQKIGLFAQGNAWTTAAQSLDGQSLNGTTCSFGNDTQTQYTAQEITIQRTLAPLERPASLVDGNGRWYTRSKPQYEDVPLSSFSSALAAGLAGDGNTDDTAAMQSFLNACSANNQVCFFDKGAYIVSDTVRVPSNIRIVGELYSIIMGTGSNFQDENNPIPIWQIGNPGDSGTVEISDLMWETRGPTPGAIVVQWNVRAATQGSVGMWDAHFRLGATAGTNLQQDICLKSPDTRWSDGDAHIASCTAAFLLLHITPQANGYFENIWGWVSDHELDLGTRSQVDIYNGRGFLIEGDGPNWLYGTSAEHNTLYNYQWANSRNTFAGVIQTETAYFQGNPNALVPFTPQSNWNDPTFEDCEQPNCARTWGARFVNSSNIYVYGSGMYNFFENYNTPICLGTETCQERMVDISGNCSDIYLWALNTKGSEYMVSYEGNNLLNWNVNRAGFCETAVLFELAGSEE</sequence>
<dbReference type="InterPro" id="IPR024535">
    <property type="entry name" value="RHGA/B-epi-like_pectate_lyase"/>
</dbReference>
<protein>
    <recommendedName>
        <fullName evidence="2">Rhamnogalacturonase A/B/Epimerase-like pectate lyase domain-containing protein</fullName>
    </recommendedName>
</protein>
<evidence type="ECO:0000256" key="1">
    <source>
        <dbReference type="SAM" id="SignalP"/>
    </source>
</evidence>
<gene>
    <name evidence="3" type="ORF">LTR24_000210</name>
</gene>
<feature type="signal peptide" evidence="1">
    <location>
        <begin position="1"/>
        <end position="25"/>
    </location>
</feature>
<feature type="domain" description="Rhamnogalacturonase A/B/Epimerase-like pectate lyase" evidence="2">
    <location>
        <begin position="447"/>
        <end position="501"/>
    </location>
</feature>
<organism evidence="3 4">
    <name type="scientific">Lithohypha guttulata</name>
    <dbReference type="NCBI Taxonomy" id="1690604"/>
    <lineage>
        <taxon>Eukaryota</taxon>
        <taxon>Fungi</taxon>
        <taxon>Dikarya</taxon>
        <taxon>Ascomycota</taxon>
        <taxon>Pezizomycotina</taxon>
        <taxon>Eurotiomycetes</taxon>
        <taxon>Chaetothyriomycetidae</taxon>
        <taxon>Chaetothyriales</taxon>
        <taxon>Trichomeriaceae</taxon>
        <taxon>Lithohypha</taxon>
    </lineage>
</organism>